<dbReference type="PROSITE" id="PS50158">
    <property type="entry name" value="ZF_CCHC"/>
    <property type="match status" value="1"/>
</dbReference>
<dbReference type="SMART" id="SM00343">
    <property type="entry name" value="ZnF_C2HC"/>
    <property type="match status" value="2"/>
</dbReference>
<accession>A0A8H4AHA0</accession>
<evidence type="ECO:0000256" key="1">
    <source>
        <dbReference type="PROSITE-ProRule" id="PRU00047"/>
    </source>
</evidence>
<reference evidence="3 4" key="1">
    <citation type="journal article" date="2019" name="Environ. Microbiol.">
        <title>At the nexus of three kingdoms: the genome of the mycorrhizal fungus Gigaspora margarita provides insights into plant, endobacterial and fungal interactions.</title>
        <authorList>
            <person name="Venice F."/>
            <person name="Ghignone S."/>
            <person name="Salvioli di Fossalunga A."/>
            <person name="Amselem J."/>
            <person name="Novero M."/>
            <person name="Xianan X."/>
            <person name="Sedzielewska Toro K."/>
            <person name="Morin E."/>
            <person name="Lipzen A."/>
            <person name="Grigoriev I.V."/>
            <person name="Henrissat B."/>
            <person name="Martin F.M."/>
            <person name="Bonfante P."/>
        </authorList>
    </citation>
    <scope>NUCLEOTIDE SEQUENCE [LARGE SCALE GENOMIC DNA]</scope>
    <source>
        <strain evidence="3 4">BEG34</strain>
    </source>
</reference>
<protein>
    <recommendedName>
        <fullName evidence="2">CCHC-type domain-containing protein</fullName>
    </recommendedName>
</protein>
<keyword evidence="4" id="KW-1185">Reference proteome</keyword>
<evidence type="ECO:0000313" key="3">
    <source>
        <dbReference type="EMBL" id="KAF0495836.1"/>
    </source>
</evidence>
<gene>
    <name evidence="3" type="ORF">F8M41_021117</name>
</gene>
<feature type="domain" description="CCHC-type" evidence="2">
    <location>
        <begin position="303"/>
        <end position="317"/>
    </location>
</feature>
<sequence length="483" mass="56593">MAQPEPFKLPKLIGLENAIPEFDGTIAKYKEWRDTMERAFLIKGITTLMIFGRYWGNTDTGYTRVAKDHDGTGDAANHQVAEFVVNFNRQVFAIIATKLKGTALSCYKTNEARANCWWKSNINNDGPTIALLKDIKNYPVALNFNYTATRWHATAQRSGFKNGIVADPANSPAADIVQVGFREIFDEQFITEAVQETYQQQFLKYKFIPNWNDENSYDNYRQRFEELRITFQSGLGAITTEADFWQQTSAIFHSIRQNKVDSGKAQTDLRINRFQKKETSTKKFKRINNVDTTRRNDKKNDNCFNCNQPGHYARNCPLQRKKESFNRIETQKNSQGKFVQKIKYCSICGNARPHHSRNCQRNNKYSYNGKFRKEPVPMALNKIKTNYSKDKGKNYNKSYNKNYRNNKLPFRKKVHNIKESNPSGSINFQRKTEVRHLEDIEEETEEEYEYYSQGEEEYKSEEEKPKIRNVVITKDFRNKKNYF</sequence>
<dbReference type="Pfam" id="PF00098">
    <property type="entry name" value="zf-CCHC"/>
    <property type="match status" value="1"/>
</dbReference>
<dbReference type="Proteomes" id="UP000439903">
    <property type="component" value="Unassembled WGS sequence"/>
</dbReference>
<dbReference type="Gene3D" id="4.10.60.10">
    <property type="entry name" value="Zinc finger, CCHC-type"/>
    <property type="match status" value="1"/>
</dbReference>
<evidence type="ECO:0000259" key="2">
    <source>
        <dbReference type="PROSITE" id="PS50158"/>
    </source>
</evidence>
<dbReference type="InterPro" id="IPR001878">
    <property type="entry name" value="Znf_CCHC"/>
</dbReference>
<organism evidence="3 4">
    <name type="scientific">Gigaspora margarita</name>
    <dbReference type="NCBI Taxonomy" id="4874"/>
    <lineage>
        <taxon>Eukaryota</taxon>
        <taxon>Fungi</taxon>
        <taxon>Fungi incertae sedis</taxon>
        <taxon>Mucoromycota</taxon>
        <taxon>Glomeromycotina</taxon>
        <taxon>Glomeromycetes</taxon>
        <taxon>Diversisporales</taxon>
        <taxon>Gigasporaceae</taxon>
        <taxon>Gigaspora</taxon>
    </lineage>
</organism>
<dbReference type="InterPro" id="IPR036875">
    <property type="entry name" value="Znf_CCHC_sf"/>
</dbReference>
<dbReference type="SUPFAM" id="SSF57756">
    <property type="entry name" value="Retrovirus zinc finger-like domains"/>
    <property type="match status" value="1"/>
</dbReference>
<proteinExistence type="predicted"/>
<keyword evidence="1" id="KW-0862">Zinc</keyword>
<keyword evidence="1" id="KW-0479">Metal-binding</keyword>
<comment type="caution">
    <text evidence="3">The sequence shown here is derived from an EMBL/GenBank/DDBJ whole genome shotgun (WGS) entry which is preliminary data.</text>
</comment>
<dbReference type="AlphaFoldDB" id="A0A8H4AHA0"/>
<keyword evidence="1" id="KW-0863">Zinc-finger</keyword>
<dbReference type="GO" id="GO:0003676">
    <property type="term" value="F:nucleic acid binding"/>
    <property type="evidence" value="ECO:0007669"/>
    <property type="project" value="InterPro"/>
</dbReference>
<dbReference type="EMBL" id="WTPW01000607">
    <property type="protein sequence ID" value="KAF0495836.1"/>
    <property type="molecule type" value="Genomic_DNA"/>
</dbReference>
<evidence type="ECO:0000313" key="4">
    <source>
        <dbReference type="Proteomes" id="UP000439903"/>
    </source>
</evidence>
<name>A0A8H4AHA0_GIGMA</name>
<dbReference type="GO" id="GO:0008270">
    <property type="term" value="F:zinc ion binding"/>
    <property type="evidence" value="ECO:0007669"/>
    <property type="project" value="UniProtKB-KW"/>
</dbReference>